<keyword evidence="2" id="KW-0158">Chromosome</keyword>
<evidence type="ECO:0000256" key="5">
    <source>
        <dbReference type="ARBA" id="ARBA00022691"/>
    </source>
</evidence>
<evidence type="ECO:0000259" key="8">
    <source>
        <dbReference type="PROSITE" id="PS50867"/>
    </source>
</evidence>
<gene>
    <name evidence="10" type="ORF">MIMGU_mgv1a006459mg</name>
</gene>
<feature type="region of interest" description="Disordered" evidence="6">
    <location>
        <begin position="68"/>
        <end position="111"/>
    </location>
</feature>
<feature type="compositionally biased region" description="Acidic residues" evidence="6">
    <location>
        <begin position="100"/>
        <end position="109"/>
    </location>
</feature>
<dbReference type="SMART" id="SM00317">
    <property type="entry name" value="SET"/>
    <property type="match status" value="1"/>
</dbReference>
<dbReference type="PROSITE" id="PS50867">
    <property type="entry name" value="PRE_SET"/>
    <property type="match status" value="1"/>
</dbReference>
<dbReference type="STRING" id="4155.A0A022QS48"/>
<dbReference type="Pfam" id="PF05033">
    <property type="entry name" value="Pre-SET"/>
    <property type="match status" value="1"/>
</dbReference>
<dbReference type="PANTHER" id="PTHR45660:SF46">
    <property type="entry name" value="HISTONE-LYSINE N-METHYLTRANSFERASE, H3 LYSINE-9 SPECIFIC SUVH6"/>
    <property type="match status" value="1"/>
</dbReference>
<proteinExistence type="predicted"/>
<accession>A0A022QS48</accession>
<feature type="domain" description="SET" evidence="7">
    <location>
        <begin position="279"/>
        <end position="413"/>
    </location>
</feature>
<feature type="domain" description="Pre-SET" evidence="8">
    <location>
        <begin position="216"/>
        <end position="276"/>
    </location>
</feature>
<dbReference type="AlphaFoldDB" id="A0A022QS48"/>
<dbReference type="GO" id="GO:0003690">
    <property type="term" value="F:double-stranded DNA binding"/>
    <property type="evidence" value="ECO:0000318"/>
    <property type="project" value="GO_Central"/>
</dbReference>
<dbReference type="PhylomeDB" id="A0A022QS48"/>
<dbReference type="InterPro" id="IPR046341">
    <property type="entry name" value="SET_dom_sf"/>
</dbReference>
<dbReference type="Pfam" id="PF00856">
    <property type="entry name" value="SET"/>
    <property type="match status" value="1"/>
</dbReference>
<dbReference type="SUPFAM" id="SSF82199">
    <property type="entry name" value="SET domain"/>
    <property type="match status" value="1"/>
</dbReference>
<evidence type="ECO:0000256" key="4">
    <source>
        <dbReference type="ARBA" id="ARBA00022679"/>
    </source>
</evidence>
<dbReference type="PROSITE" id="PS50868">
    <property type="entry name" value="POST_SET"/>
    <property type="match status" value="1"/>
</dbReference>
<dbReference type="InterPro" id="IPR007728">
    <property type="entry name" value="Pre-SET_dom"/>
</dbReference>
<dbReference type="PANTHER" id="PTHR45660">
    <property type="entry name" value="HISTONE-LYSINE N-METHYLTRANSFERASE SETMAR"/>
    <property type="match status" value="1"/>
</dbReference>
<dbReference type="SMART" id="SM00468">
    <property type="entry name" value="PreSET"/>
    <property type="match status" value="1"/>
</dbReference>
<keyword evidence="5" id="KW-0949">S-adenosyl-L-methionine</keyword>
<evidence type="ECO:0000256" key="3">
    <source>
        <dbReference type="ARBA" id="ARBA00022603"/>
    </source>
</evidence>
<protein>
    <recommendedName>
        <fullName evidence="12">Histone-lysine N-methyltransferase</fullName>
    </recommendedName>
</protein>
<keyword evidence="11" id="KW-1185">Reference proteome</keyword>
<dbReference type="GO" id="GO:0005694">
    <property type="term" value="C:chromosome"/>
    <property type="evidence" value="ECO:0007669"/>
    <property type="project" value="UniProtKB-SubCell"/>
</dbReference>
<keyword evidence="4" id="KW-0808">Transferase</keyword>
<dbReference type="GO" id="GO:0032259">
    <property type="term" value="P:methylation"/>
    <property type="evidence" value="ECO:0007669"/>
    <property type="project" value="UniProtKB-KW"/>
</dbReference>
<reference evidence="10 11" key="1">
    <citation type="journal article" date="2013" name="Proc. Natl. Acad. Sci. U.S.A.">
        <title>Fine-scale variation in meiotic recombination in Mimulus inferred from population shotgun sequencing.</title>
        <authorList>
            <person name="Hellsten U."/>
            <person name="Wright K.M."/>
            <person name="Jenkins J."/>
            <person name="Shu S."/>
            <person name="Yuan Y."/>
            <person name="Wessler S.R."/>
            <person name="Schmutz J."/>
            <person name="Willis J.H."/>
            <person name="Rokhsar D.S."/>
        </authorList>
    </citation>
    <scope>NUCLEOTIDE SEQUENCE [LARGE SCALE GENOMIC DNA]</scope>
    <source>
        <strain evidence="11">cv. DUN x IM62</strain>
    </source>
</reference>
<dbReference type="GO" id="GO:0008270">
    <property type="term" value="F:zinc ion binding"/>
    <property type="evidence" value="ECO:0007669"/>
    <property type="project" value="InterPro"/>
</dbReference>
<evidence type="ECO:0000313" key="10">
    <source>
        <dbReference type="EMBL" id="EYU30751.1"/>
    </source>
</evidence>
<feature type="compositionally biased region" description="Basic and acidic residues" evidence="6">
    <location>
        <begin position="68"/>
        <end position="99"/>
    </location>
</feature>
<feature type="domain" description="Post-SET" evidence="9">
    <location>
        <begin position="427"/>
        <end position="443"/>
    </location>
</feature>
<dbReference type="PROSITE" id="PS50280">
    <property type="entry name" value="SET"/>
    <property type="match status" value="1"/>
</dbReference>
<evidence type="ECO:0000256" key="6">
    <source>
        <dbReference type="SAM" id="MobiDB-lite"/>
    </source>
</evidence>
<evidence type="ECO:0000256" key="2">
    <source>
        <dbReference type="ARBA" id="ARBA00022454"/>
    </source>
</evidence>
<dbReference type="Proteomes" id="UP000030748">
    <property type="component" value="Unassembled WGS sequence"/>
</dbReference>
<organism evidence="10 11">
    <name type="scientific">Erythranthe guttata</name>
    <name type="common">Yellow monkey flower</name>
    <name type="synonym">Mimulus guttatus</name>
    <dbReference type="NCBI Taxonomy" id="4155"/>
    <lineage>
        <taxon>Eukaryota</taxon>
        <taxon>Viridiplantae</taxon>
        <taxon>Streptophyta</taxon>
        <taxon>Embryophyta</taxon>
        <taxon>Tracheophyta</taxon>
        <taxon>Spermatophyta</taxon>
        <taxon>Magnoliopsida</taxon>
        <taxon>eudicotyledons</taxon>
        <taxon>Gunneridae</taxon>
        <taxon>Pentapetalae</taxon>
        <taxon>asterids</taxon>
        <taxon>lamiids</taxon>
        <taxon>Lamiales</taxon>
        <taxon>Phrymaceae</taxon>
        <taxon>Erythranthe</taxon>
    </lineage>
</organism>
<dbReference type="Gene3D" id="2.170.270.10">
    <property type="entry name" value="SET domain"/>
    <property type="match status" value="1"/>
</dbReference>
<dbReference type="GO" id="GO:0005634">
    <property type="term" value="C:nucleus"/>
    <property type="evidence" value="ECO:0007669"/>
    <property type="project" value="InterPro"/>
</dbReference>
<evidence type="ECO:0000313" key="11">
    <source>
        <dbReference type="Proteomes" id="UP000030748"/>
    </source>
</evidence>
<dbReference type="EMBL" id="KI631018">
    <property type="protein sequence ID" value="EYU30751.1"/>
    <property type="molecule type" value="Genomic_DNA"/>
</dbReference>
<evidence type="ECO:0000259" key="9">
    <source>
        <dbReference type="PROSITE" id="PS50868"/>
    </source>
</evidence>
<dbReference type="InterPro" id="IPR001214">
    <property type="entry name" value="SET_dom"/>
</dbReference>
<evidence type="ECO:0000256" key="1">
    <source>
        <dbReference type="ARBA" id="ARBA00004286"/>
    </source>
</evidence>
<dbReference type="GO" id="GO:0042054">
    <property type="term" value="F:histone methyltransferase activity"/>
    <property type="evidence" value="ECO:0000318"/>
    <property type="project" value="GO_Central"/>
</dbReference>
<name>A0A022QS48_ERYGU</name>
<sequence length="443" mass="50154">MSPSNMKCPKVDVVSVKRDPKKSVVGQKNADKDENKVRLLKESWECESEKLAAVIAEAKRYINEFDAKHNYTESKNSEKRTRENHCPEFQDFDEKKMKVEEDDSEEEEVCVVSPAEWTGSKSGFKNGVDSSKGKIGTNPRGVSDCQVAATKRGEKNIEKSRKSKTLTEVCVLDDVSGGREKLPIRALNGVDEERPPTFTYDTIMEYPYWYRLINPVGCDCVDGCSDSEPCACVLKNGGEIPFNENGKIIRAKPIVHECGPLCKCPPSCMNRVSQNGPRYKLEIFKTESRGWGVRSPSYISSGSFICEYIGKLLRDKEAEKRVGKDEYLFDICDDSHEEEGQGKVCSNEKSSVDGFAIDAALYGNVGRFINHSCSPNLYAQEVLYDHDDRRMPHVMFFASKNIRPMKELFYDYNYKMDRICDVNGNIKTKDCHCGSRKCTGRMY</sequence>
<dbReference type="InterPro" id="IPR051357">
    <property type="entry name" value="H3K9_HMTase_SUVAR3-9"/>
</dbReference>
<dbReference type="InterPro" id="IPR003616">
    <property type="entry name" value="Post-SET_dom"/>
</dbReference>
<dbReference type="eggNOG" id="KOG1082">
    <property type="taxonomic scope" value="Eukaryota"/>
</dbReference>
<evidence type="ECO:0000259" key="7">
    <source>
        <dbReference type="PROSITE" id="PS50280"/>
    </source>
</evidence>
<keyword evidence="3" id="KW-0489">Methyltransferase</keyword>
<comment type="subcellular location">
    <subcellularLocation>
        <location evidence="1">Chromosome</location>
    </subcellularLocation>
</comment>
<evidence type="ECO:0008006" key="12">
    <source>
        <dbReference type="Google" id="ProtNLM"/>
    </source>
</evidence>